<accession>A0A812V9F0</accession>
<gene>
    <name evidence="1" type="ORF">SNAT2548_LOCUS34449</name>
</gene>
<organism evidence="1 2">
    <name type="scientific">Symbiodinium natans</name>
    <dbReference type="NCBI Taxonomy" id="878477"/>
    <lineage>
        <taxon>Eukaryota</taxon>
        <taxon>Sar</taxon>
        <taxon>Alveolata</taxon>
        <taxon>Dinophyceae</taxon>
        <taxon>Suessiales</taxon>
        <taxon>Symbiodiniaceae</taxon>
        <taxon>Symbiodinium</taxon>
    </lineage>
</organism>
<comment type="caution">
    <text evidence="1">The sequence shown here is derived from an EMBL/GenBank/DDBJ whole genome shotgun (WGS) entry which is preliminary data.</text>
</comment>
<sequence>MLKRCMQPLPSSRGHVAAQVELGGHYCALLPEGSQEATSPNLSFTSFSALSAKVMARQKRSIVLCSFREQGTEEERSLWLAGFHGRAGSVRERKCGNQSNENS</sequence>
<reference evidence="1" key="1">
    <citation type="submission" date="2021-02" db="EMBL/GenBank/DDBJ databases">
        <authorList>
            <person name="Dougan E. K."/>
            <person name="Rhodes N."/>
            <person name="Thang M."/>
            <person name="Chan C."/>
        </authorList>
    </citation>
    <scope>NUCLEOTIDE SEQUENCE</scope>
</reference>
<keyword evidence="2" id="KW-1185">Reference proteome</keyword>
<name>A0A812V9F0_9DINO</name>
<dbReference type="AlphaFoldDB" id="A0A812V9F0"/>
<evidence type="ECO:0000313" key="1">
    <source>
        <dbReference type="EMBL" id="CAE7605748.1"/>
    </source>
</evidence>
<protein>
    <submittedName>
        <fullName evidence="1">Uncharacterized protein</fullName>
    </submittedName>
</protein>
<dbReference type="EMBL" id="CAJNDS010002810">
    <property type="protein sequence ID" value="CAE7605748.1"/>
    <property type="molecule type" value="Genomic_DNA"/>
</dbReference>
<dbReference type="Proteomes" id="UP000604046">
    <property type="component" value="Unassembled WGS sequence"/>
</dbReference>
<proteinExistence type="predicted"/>
<evidence type="ECO:0000313" key="2">
    <source>
        <dbReference type="Proteomes" id="UP000604046"/>
    </source>
</evidence>